<dbReference type="InterPro" id="IPR029030">
    <property type="entry name" value="Caspase-like_dom_sf"/>
</dbReference>
<dbReference type="NCBIfam" id="NF047832">
    <property type="entry name" value="caspase_w_EACC1"/>
    <property type="match status" value="1"/>
</dbReference>
<reference evidence="4 5" key="1">
    <citation type="submission" date="2020-06" db="EMBL/GenBank/DDBJ databases">
        <title>Genome mining for natural products.</title>
        <authorList>
            <person name="Zhang B."/>
            <person name="Shi J."/>
            <person name="Ge H."/>
        </authorList>
    </citation>
    <scope>NUCLEOTIDE SEQUENCE [LARGE SCALE GENOMIC DNA]</scope>
    <source>
        <strain evidence="4 5">NA00687</strain>
    </source>
</reference>
<gene>
    <name evidence="4" type="ORF">HUT08_34190</name>
</gene>
<feature type="domain" description="Peptidase C14 caspase" evidence="2">
    <location>
        <begin position="28"/>
        <end position="242"/>
    </location>
</feature>
<dbReference type="InterPro" id="IPR011600">
    <property type="entry name" value="Pept_C14_caspase"/>
</dbReference>
<evidence type="ECO:0000313" key="5">
    <source>
        <dbReference type="Proteomes" id="UP000509303"/>
    </source>
</evidence>
<dbReference type="RefSeq" id="WP_176165471.1">
    <property type="nucleotide sequence ID" value="NZ_CP054929.1"/>
</dbReference>
<accession>A0A7H8NGX8</accession>
<dbReference type="SUPFAM" id="SSF50974">
    <property type="entry name" value="Nitrous oxide reductase, N-terminal domain"/>
    <property type="match status" value="1"/>
</dbReference>
<dbReference type="GO" id="GO:0006508">
    <property type="term" value="P:proteolysis"/>
    <property type="evidence" value="ECO:0007669"/>
    <property type="project" value="InterPro"/>
</dbReference>
<feature type="domain" description="Phytase-like" evidence="3">
    <location>
        <begin position="350"/>
        <end position="644"/>
    </location>
</feature>
<dbReference type="Pfam" id="PF13449">
    <property type="entry name" value="Phytase-like"/>
    <property type="match status" value="1"/>
</dbReference>
<proteinExistence type="predicted"/>
<dbReference type="SUPFAM" id="SSF52129">
    <property type="entry name" value="Caspase-like"/>
    <property type="match status" value="1"/>
</dbReference>
<feature type="compositionally biased region" description="Basic and acidic residues" evidence="1">
    <location>
        <begin position="303"/>
        <end position="314"/>
    </location>
</feature>
<feature type="region of interest" description="Disordered" evidence="1">
    <location>
        <begin position="303"/>
        <end position="326"/>
    </location>
</feature>
<evidence type="ECO:0000259" key="3">
    <source>
        <dbReference type="Pfam" id="PF13449"/>
    </source>
</evidence>
<protein>
    <submittedName>
        <fullName evidence="4">Esterase-like activity of phytase family protein</fullName>
    </submittedName>
</protein>
<evidence type="ECO:0000256" key="1">
    <source>
        <dbReference type="SAM" id="MobiDB-lite"/>
    </source>
</evidence>
<dbReference type="Pfam" id="PF00656">
    <property type="entry name" value="Peptidase_C14"/>
    <property type="match status" value="1"/>
</dbReference>
<keyword evidence="5" id="KW-1185">Reference proteome</keyword>
<dbReference type="GO" id="GO:0004197">
    <property type="term" value="F:cysteine-type endopeptidase activity"/>
    <property type="evidence" value="ECO:0007669"/>
    <property type="project" value="InterPro"/>
</dbReference>
<dbReference type="AlphaFoldDB" id="A0A7H8NGX8"/>
<dbReference type="PANTHER" id="PTHR37957:SF1">
    <property type="entry name" value="PHYTASE-LIKE DOMAIN-CONTAINING PROTEIN"/>
    <property type="match status" value="1"/>
</dbReference>
<evidence type="ECO:0000313" key="4">
    <source>
        <dbReference type="EMBL" id="QKW53767.1"/>
    </source>
</evidence>
<dbReference type="EMBL" id="CP054929">
    <property type="protein sequence ID" value="QKW53767.1"/>
    <property type="molecule type" value="Genomic_DNA"/>
</dbReference>
<dbReference type="Proteomes" id="UP000509303">
    <property type="component" value="Chromosome"/>
</dbReference>
<dbReference type="InterPro" id="IPR011045">
    <property type="entry name" value="N2O_reductase_N"/>
</dbReference>
<dbReference type="PANTHER" id="PTHR37957">
    <property type="entry name" value="BLR7070 PROTEIN"/>
    <property type="match status" value="1"/>
</dbReference>
<organism evidence="4 5">
    <name type="scientific">Streptomyces buecherae</name>
    <dbReference type="NCBI Taxonomy" id="2763006"/>
    <lineage>
        <taxon>Bacteria</taxon>
        <taxon>Bacillati</taxon>
        <taxon>Actinomycetota</taxon>
        <taxon>Actinomycetes</taxon>
        <taxon>Kitasatosporales</taxon>
        <taxon>Streptomycetaceae</taxon>
        <taxon>Streptomyces</taxon>
    </lineage>
</organism>
<dbReference type="InterPro" id="IPR027372">
    <property type="entry name" value="Phytase-like_dom"/>
</dbReference>
<sequence>MRGADAAVTSGAQPARDGLAQRIDPARSACVLIGVSTYNERELPRLASVARNVEALARELRDPDVWGVPPERMKVVADPATVEDVTLPIRKAAELATDTLLIYYAGHGVLHGNSELHLTHRATHRHYSETAVRYATLRGILLEHRATIGRRVVILDCCYSGNAVEGLSSHEVDDLVAIEGSYVMTATPRNALAMAPSGEPYTAFTGELLNVIRQGVPDRAEQQHLSLDDVYAAIRRSLGKRNMPLPGKQDSHDVGKLPFIRNRLSPAEPVPSHVPYWNRVRLAAAGAVLAGVAAAGGLTGHELADDGRPARTPEAKPAPVLTGPCGKGGKASLLSVSDALNEHDEWQGTKVEGLSALALTGGSEVGAIALRDEEPGQLFRLRLGSPESLRPEVTGVLGLYRADGGKFTEFDGEGLVIEKGGRTVLATAERGPALRRFDLATGRQVGRDFALPDAFYPPPRGEAPRSRSLESLTVTESGTYLYTGAEGPLIRDADVHGRHQVRIQRLRGKPGGDYVPDKQFAYQTEEGHYLSDLIAVDDTRLLALERGYLRGLGNGIRVYVVDVADAVDVADIDALDEGTADALLHKRSEPLLDLRKCPDGGVTSDEPQSNPILQNVEGMALGPEWAEGEHQGARPLYLVADNNGRKSQSTRLYSLAVDLRH</sequence>
<name>A0A7H8NGX8_9ACTN</name>
<dbReference type="Gene3D" id="3.40.50.1460">
    <property type="match status" value="1"/>
</dbReference>
<evidence type="ECO:0000259" key="2">
    <source>
        <dbReference type="Pfam" id="PF00656"/>
    </source>
</evidence>